<comment type="cofactor">
    <cofactor evidence="18 19">
        <name>K(+)</name>
        <dbReference type="ChEBI" id="CHEBI:29103"/>
    </cofactor>
    <text evidence="18 19">Binds 1 potassium ion per subunit.</text>
</comment>
<feature type="binding site" evidence="17">
    <location>
        <begin position="417"/>
        <end position="421"/>
    </location>
    <ligand>
        <name>AMP</name>
        <dbReference type="ChEBI" id="CHEBI:456215"/>
    </ligand>
</feature>
<feature type="binding site" evidence="17">
    <location>
        <position position="330"/>
    </location>
    <ligand>
        <name>(6S)-NADPHX</name>
        <dbReference type="ChEBI" id="CHEBI:64076"/>
    </ligand>
</feature>
<comment type="similarity">
    <text evidence="18">Belongs to the NnrE/AIBP family.</text>
</comment>
<dbReference type="Gene3D" id="3.40.1190.20">
    <property type="match status" value="1"/>
</dbReference>
<dbReference type="PROSITE" id="PS51385">
    <property type="entry name" value="YJEF_N"/>
    <property type="match status" value="1"/>
</dbReference>
<evidence type="ECO:0000256" key="18">
    <source>
        <dbReference type="HAMAP-Rule" id="MF_01966"/>
    </source>
</evidence>
<keyword evidence="5 18" id="KW-0479">Metal-binding</keyword>
<dbReference type="EMBL" id="WXYQ01000005">
    <property type="protein sequence ID" value="NBG95606.1"/>
    <property type="molecule type" value="Genomic_DNA"/>
</dbReference>
<dbReference type="GO" id="GO:0052855">
    <property type="term" value="F:ADP-dependent NAD(P)H-hydrate dehydratase activity"/>
    <property type="evidence" value="ECO:0007669"/>
    <property type="project" value="UniProtKB-UniRule"/>
</dbReference>
<evidence type="ECO:0000256" key="17">
    <source>
        <dbReference type="HAMAP-Rule" id="MF_01965"/>
    </source>
</evidence>
<feature type="binding site" evidence="18">
    <location>
        <position position="132"/>
    </location>
    <ligand>
        <name>K(+)</name>
        <dbReference type="ChEBI" id="CHEBI:29103"/>
    </ligand>
</feature>
<dbReference type="EC" id="4.2.1.136" evidence="19"/>
<evidence type="ECO:0000256" key="19">
    <source>
        <dbReference type="PIRNR" id="PIRNR017184"/>
    </source>
</evidence>
<dbReference type="InterPro" id="IPR030677">
    <property type="entry name" value="Nnr"/>
</dbReference>
<evidence type="ECO:0000313" key="22">
    <source>
        <dbReference type="EMBL" id="NBG95606.1"/>
    </source>
</evidence>
<dbReference type="GO" id="GO:0046496">
    <property type="term" value="P:nicotinamide nucleotide metabolic process"/>
    <property type="evidence" value="ECO:0007669"/>
    <property type="project" value="UniProtKB-UniRule"/>
</dbReference>
<dbReference type="SUPFAM" id="SSF64153">
    <property type="entry name" value="YjeF N-terminal domain-like"/>
    <property type="match status" value="1"/>
</dbReference>
<keyword evidence="12 17" id="KW-0456">Lyase</keyword>
<dbReference type="OrthoDB" id="9806925at2"/>
<dbReference type="GO" id="GO:0052856">
    <property type="term" value="F:NAD(P)HX epimerase activity"/>
    <property type="evidence" value="ECO:0007669"/>
    <property type="project" value="UniProtKB-UniRule"/>
</dbReference>
<dbReference type="NCBIfam" id="TIGR00197">
    <property type="entry name" value="yjeF_nterm"/>
    <property type="match status" value="1"/>
</dbReference>
<dbReference type="CDD" id="cd01171">
    <property type="entry name" value="YXKO-related"/>
    <property type="match status" value="1"/>
</dbReference>
<evidence type="ECO:0000256" key="10">
    <source>
        <dbReference type="ARBA" id="ARBA00023027"/>
    </source>
</evidence>
<comment type="catalytic activity">
    <reaction evidence="1 18 19">
        <text>(6R)-NADHX = (6S)-NADHX</text>
        <dbReference type="Rhea" id="RHEA:32215"/>
        <dbReference type="ChEBI" id="CHEBI:64074"/>
        <dbReference type="ChEBI" id="CHEBI:64075"/>
        <dbReference type="EC" id="5.1.99.6"/>
    </reaction>
</comment>
<evidence type="ECO:0000256" key="4">
    <source>
        <dbReference type="ARBA" id="ARBA00009524"/>
    </source>
</evidence>
<evidence type="ECO:0000256" key="7">
    <source>
        <dbReference type="ARBA" id="ARBA00022840"/>
    </source>
</evidence>
<comment type="function">
    <text evidence="14 19">Bifunctional enzyme that catalyzes the epimerization of the S- and R-forms of NAD(P)HX and the dehydration of the S-form of NAD(P)HX at the expense of ADP, which is converted to AMP. This allows the repair of both epimers of NAD(P)HX, a damaged form of NAD(P)H that is a result of enzymatic or heat-dependent hydration.</text>
</comment>
<evidence type="ECO:0000256" key="3">
    <source>
        <dbReference type="ARBA" id="ARBA00006001"/>
    </source>
</evidence>
<dbReference type="NCBIfam" id="TIGR00196">
    <property type="entry name" value="yjeF_cterm"/>
    <property type="match status" value="1"/>
</dbReference>
<dbReference type="PIRSF" id="PIRSF017184">
    <property type="entry name" value="Nnr"/>
    <property type="match status" value="1"/>
</dbReference>
<comment type="cofactor">
    <cofactor evidence="17">
        <name>Mg(2+)</name>
        <dbReference type="ChEBI" id="CHEBI:18420"/>
    </cofactor>
</comment>
<name>A0A845QBM4_9HYPH</name>
<dbReference type="Gene3D" id="3.40.50.10260">
    <property type="entry name" value="YjeF N-terminal domain"/>
    <property type="match status" value="1"/>
</dbReference>
<feature type="binding site" evidence="17">
    <location>
        <position position="446"/>
    </location>
    <ligand>
        <name>AMP</name>
        <dbReference type="ChEBI" id="CHEBI:456215"/>
    </ligand>
</feature>
<dbReference type="Proteomes" id="UP000470384">
    <property type="component" value="Unassembled WGS sequence"/>
</dbReference>
<dbReference type="InterPro" id="IPR029056">
    <property type="entry name" value="Ribokinase-like"/>
</dbReference>
<accession>A0A845QBM4</accession>
<dbReference type="RefSeq" id="WP_160587539.1">
    <property type="nucleotide sequence ID" value="NZ_BMHN01000001.1"/>
</dbReference>
<evidence type="ECO:0000256" key="14">
    <source>
        <dbReference type="ARBA" id="ARBA00025153"/>
    </source>
</evidence>
<evidence type="ECO:0000313" key="23">
    <source>
        <dbReference type="Proteomes" id="UP000470384"/>
    </source>
</evidence>
<dbReference type="GO" id="GO:0005524">
    <property type="term" value="F:ATP binding"/>
    <property type="evidence" value="ECO:0007669"/>
    <property type="project" value="UniProtKB-UniRule"/>
</dbReference>
<comment type="caution">
    <text evidence="22">The sequence shown here is derived from an EMBL/GenBank/DDBJ whole genome shotgun (WGS) entry which is preliminary data.</text>
</comment>
<keyword evidence="7 17" id="KW-0067">ATP-binding</keyword>
<keyword evidence="13" id="KW-0511">Multifunctional enzyme</keyword>
<comment type="similarity">
    <text evidence="17">Belongs to the NnrD/CARKD family.</text>
</comment>
<comment type="similarity">
    <text evidence="4 19">In the C-terminal section; belongs to the NnrD/CARKD family.</text>
</comment>
<keyword evidence="9 18" id="KW-0630">Potassium</keyword>
<evidence type="ECO:0000256" key="6">
    <source>
        <dbReference type="ARBA" id="ARBA00022741"/>
    </source>
</evidence>
<reference evidence="22 23" key="1">
    <citation type="journal article" date="2016" name="Int. J. Syst. Evol. Microbiol.">
        <title>Pyruvatibacter mobilis gen. nov., sp. nov., a marine bacterium from the culture broth of Picochlorum sp. 122.</title>
        <authorList>
            <person name="Wang G."/>
            <person name="Tang M."/>
            <person name="Wu H."/>
            <person name="Dai S."/>
            <person name="Li T."/>
            <person name="Chen C."/>
            <person name="He H."/>
            <person name="Fan J."/>
            <person name="Xiang W."/>
            <person name="Li X."/>
        </authorList>
    </citation>
    <scope>NUCLEOTIDE SEQUENCE [LARGE SCALE GENOMIC DNA]</scope>
    <source>
        <strain evidence="22 23">GYP-11</strain>
    </source>
</reference>
<dbReference type="InterPro" id="IPR036652">
    <property type="entry name" value="YjeF_N_dom_sf"/>
</dbReference>
<evidence type="ECO:0000256" key="1">
    <source>
        <dbReference type="ARBA" id="ARBA00000013"/>
    </source>
</evidence>
<feature type="binding site" evidence="17">
    <location>
        <position position="447"/>
    </location>
    <ligand>
        <name>(6S)-NADPHX</name>
        <dbReference type="ChEBI" id="CHEBI:64076"/>
    </ligand>
</feature>
<comment type="caution">
    <text evidence="18">Lacks conserved residue(s) required for the propagation of feature annotation.</text>
</comment>
<comment type="catalytic activity">
    <reaction evidence="2 18 19">
        <text>(6R)-NADPHX = (6S)-NADPHX</text>
        <dbReference type="Rhea" id="RHEA:32227"/>
        <dbReference type="ChEBI" id="CHEBI:64076"/>
        <dbReference type="ChEBI" id="CHEBI:64077"/>
        <dbReference type="EC" id="5.1.99.6"/>
    </reaction>
</comment>
<feature type="binding site" evidence="18">
    <location>
        <begin position="136"/>
        <end position="142"/>
    </location>
    <ligand>
        <name>(6S)-NADPHX</name>
        <dbReference type="ChEBI" id="CHEBI:64076"/>
    </ligand>
</feature>
<feature type="binding site" evidence="18">
    <location>
        <position position="165"/>
    </location>
    <ligand>
        <name>(6S)-NADPHX</name>
        <dbReference type="ChEBI" id="CHEBI:64076"/>
    </ligand>
</feature>
<comment type="catalytic activity">
    <reaction evidence="15 17 19">
        <text>(6S)-NADHX + ADP = AMP + phosphate + NADH + H(+)</text>
        <dbReference type="Rhea" id="RHEA:32223"/>
        <dbReference type="ChEBI" id="CHEBI:15378"/>
        <dbReference type="ChEBI" id="CHEBI:43474"/>
        <dbReference type="ChEBI" id="CHEBI:57945"/>
        <dbReference type="ChEBI" id="CHEBI:64074"/>
        <dbReference type="ChEBI" id="CHEBI:456215"/>
        <dbReference type="ChEBI" id="CHEBI:456216"/>
        <dbReference type="EC" id="4.2.1.136"/>
    </reaction>
</comment>
<feature type="domain" description="YjeF N-terminal" evidence="21">
    <location>
        <begin position="25"/>
        <end position="222"/>
    </location>
</feature>
<evidence type="ECO:0000256" key="11">
    <source>
        <dbReference type="ARBA" id="ARBA00023235"/>
    </source>
</evidence>
<comment type="catalytic activity">
    <reaction evidence="16 17 19">
        <text>(6S)-NADPHX + ADP = AMP + phosphate + NADPH + H(+)</text>
        <dbReference type="Rhea" id="RHEA:32235"/>
        <dbReference type="ChEBI" id="CHEBI:15378"/>
        <dbReference type="ChEBI" id="CHEBI:43474"/>
        <dbReference type="ChEBI" id="CHEBI:57783"/>
        <dbReference type="ChEBI" id="CHEBI:64076"/>
        <dbReference type="ChEBI" id="CHEBI:456215"/>
        <dbReference type="ChEBI" id="CHEBI:456216"/>
        <dbReference type="EC" id="4.2.1.136"/>
    </reaction>
</comment>
<dbReference type="HAMAP" id="MF_01965">
    <property type="entry name" value="NADHX_dehydratase"/>
    <property type="match status" value="1"/>
</dbReference>
<keyword evidence="11 18" id="KW-0413">Isomerase</keyword>
<evidence type="ECO:0000256" key="12">
    <source>
        <dbReference type="ARBA" id="ARBA00023239"/>
    </source>
</evidence>
<protein>
    <recommendedName>
        <fullName evidence="19">Bifunctional NAD(P)H-hydrate repair enzyme</fullName>
    </recommendedName>
    <alternativeName>
        <fullName evidence="19">Nicotinamide nucleotide repair protein</fullName>
    </alternativeName>
    <domain>
        <recommendedName>
            <fullName evidence="19">ADP-dependent (S)-NAD(P)H-hydrate dehydratase</fullName>
            <ecNumber evidence="19">4.2.1.136</ecNumber>
        </recommendedName>
        <alternativeName>
            <fullName evidence="19">ADP-dependent NAD(P)HX dehydratase</fullName>
        </alternativeName>
    </domain>
    <domain>
        <recommendedName>
            <fullName evidence="19">NAD(P)H-hydrate epimerase</fullName>
            <ecNumber evidence="19">5.1.99.6</ecNumber>
        </recommendedName>
    </domain>
</protein>
<comment type="subunit">
    <text evidence="17">Homotetramer.</text>
</comment>
<dbReference type="PANTHER" id="PTHR12592">
    <property type="entry name" value="ATP-DEPENDENT (S)-NAD(P)H-HYDRATE DEHYDRATASE FAMILY MEMBER"/>
    <property type="match status" value="1"/>
</dbReference>
<evidence type="ECO:0000256" key="13">
    <source>
        <dbReference type="ARBA" id="ARBA00023268"/>
    </source>
</evidence>
<comment type="function">
    <text evidence="18">Catalyzes the epimerization of the S- and R-forms of NAD(P)HX, a damaged form of NAD(P)H that is a result of enzymatic or heat-dependent hydration. This is a prerequisite for the S-specific NAD(P)H-hydrate dehydratase to allow the repair of both epimers of NAD(P)HX.</text>
</comment>
<dbReference type="EC" id="5.1.99.6" evidence="19"/>
<evidence type="ECO:0000256" key="9">
    <source>
        <dbReference type="ARBA" id="ARBA00022958"/>
    </source>
</evidence>
<evidence type="ECO:0000256" key="8">
    <source>
        <dbReference type="ARBA" id="ARBA00022857"/>
    </source>
</evidence>
<comment type="similarity">
    <text evidence="3 19">In the N-terminal section; belongs to the NnrE/AIBP family.</text>
</comment>
<feature type="binding site" evidence="17">
    <location>
        <position position="267"/>
    </location>
    <ligand>
        <name>(6S)-NADPHX</name>
        <dbReference type="ChEBI" id="CHEBI:64076"/>
    </ligand>
</feature>
<dbReference type="HAMAP" id="MF_01966">
    <property type="entry name" value="NADHX_epimerase"/>
    <property type="match status" value="1"/>
</dbReference>
<evidence type="ECO:0000259" key="20">
    <source>
        <dbReference type="PROSITE" id="PS51383"/>
    </source>
</evidence>
<organism evidence="22 23">
    <name type="scientific">Pyruvatibacter mobilis</name>
    <dbReference type="NCBI Taxonomy" id="1712261"/>
    <lineage>
        <taxon>Bacteria</taxon>
        <taxon>Pseudomonadati</taxon>
        <taxon>Pseudomonadota</taxon>
        <taxon>Alphaproteobacteria</taxon>
        <taxon>Hyphomicrobiales</taxon>
        <taxon>Parvibaculaceae</taxon>
        <taxon>Pyruvatibacter</taxon>
    </lineage>
</organism>
<dbReference type="GeneID" id="300654929"/>
<dbReference type="PANTHER" id="PTHR12592:SF0">
    <property type="entry name" value="ATP-DEPENDENT (S)-NAD(P)H-HYDRATE DEHYDRATASE"/>
    <property type="match status" value="1"/>
</dbReference>
<keyword evidence="23" id="KW-1185">Reference proteome</keyword>
<feature type="domain" description="YjeF C-terminal" evidence="20">
    <location>
        <begin position="232"/>
        <end position="501"/>
    </location>
</feature>
<gene>
    <name evidence="18" type="primary">nnrE</name>
    <name evidence="17" type="synonym">nnrD</name>
    <name evidence="22" type="ORF">GTQ45_07645</name>
</gene>
<evidence type="ECO:0000256" key="15">
    <source>
        <dbReference type="ARBA" id="ARBA00048238"/>
    </source>
</evidence>
<dbReference type="InterPro" id="IPR000631">
    <property type="entry name" value="CARKD"/>
</dbReference>
<comment type="function">
    <text evidence="17">Catalyzes the dehydration of the S-form of NAD(P)HX at the expense of ADP, which is converted to AMP. Together with NAD(P)HX epimerase, which catalyzes the epimerization of the S- and R-forms, the enzyme allows the repair of both epimers of NAD(P)HX, a damaged form of NAD(P)H that is a result of enzymatic or heat-dependent hydration.</text>
</comment>
<keyword evidence="6 17" id="KW-0547">Nucleotide-binding</keyword>
<keyword evidence="8 17" id="KW-0521">NADP</keyword>
<keyword evidence="10 17" id="KW-0520">NAD</keyword>
<feature type="binding site" evidence="18">
    <location>
        <position position="72"/>
    </location>
    <ligand>
        <name>K(+)</name>
        <dbReference type="ChEBI" id="CHEBI:29103"/>
    </ligand>
</feature>
<sequence length="506" mass="51782">MHPDLPAAYGTPESPGPELLTTDEMYRADAFAVEQGIAGRTLMETAGTALANAICDRWSPRASVILCGPGNNGGDGFVAARLLAERGWPVTLYLLGKRDALTGDAALAAADWQGDVLPLAETAMDGAALVVDALFGAGLTRPLDGIPAALAERSYDADAVIVSVDVPSGVDGNTGAILGTAFAADLTVTFHRAKPGHYLLPGRTACGELAVADIGIPDRSIEVVNPSAFHNSPELWGDAYPRLEDAGHKYGRGHALVVSGPATKTGAARLAARGALRGGAGLVTVASPEDALAENAAHLTAIMLAEFDGAPGLTAILEDRRKNAALIGPGAGVSSFTRARTLAVLRSGAAVVLDADALTAFEADQKILFDAITAPTVLTPHDGEFARLFPDLAEIDGGKPARARAAATRSKAVMVLKGADTVIAAPDGRIAINDNAPPTLATAGAGDVLGGFILAQLAQGVPAFEAACIGVWLHGEAATRFGPGLIAEDLPDMLPEVLEELEAYLP</sequence>
<dbReference type="GO" id="GO:0110051">
    <property type="term" value="P:metabolite repair"/>
    <property type="evidence" value="ECO:0007669"/>
    <property type="project" value="TreeGrafter"/>
</dbReference>
<dbReference type="Pfam" id="PF03853">
    <property type="entry name" value="YjeF_N"/>
    <property type="match status" value="1"/>
</dbReference>
<evidence type="ECO:0000256" key="16">
    <source>
        <dbReference type="ARBA" id="ARBA00049209"/>
    </source>
</evidence>
<feature type="binding site" evidence="17">
    <location>
        <position position="381"/>
    </location>
    <ligand>
        <name>(6S)-NADPHX</name>
        <dbReference type="ChEBI" id="CHEBI:64076"/>
    </ligand>
</feature>
<evidence type="ECO:0000256" key="5">
    <source>
        <dbReference type="ARBA" id="ARBA00022723"/>
    </source>
</evidence>
<dbReference type="Pfam" id="PF01256">
    <property type="entry name" value="Carb_kinase"/>
    <property type="match status" value="1"/>
</dbReference>
<dbReference type="PROSITE" id="PS51383">
    <property type="entry name" value="YJEF_C_3"/>
    <property type="match status" value="1"/>
</dbReference>
<evidence type="ECO:0000259" key="21">
    <source>
        <dbReference type="PROSITE" id="PS51385"/>
    </source>
</evidence>
<proteinExistence type="inferred from homology"/>
<dbReference type="SUPFAM" id="SSF53613">
    <property type="entry name" value="Ribokinase-like"/>
    <property type="match status" value="1"/>
</dbReference>
<feature type="binding site" evidence="18">
    <location>
        <position position="168"/>
    </location>
    <ligand>
        <name>K(+)</name>
        <dbReference type="ChEBI" id="CHEBI:29103"/>
    </ligand>
</feature>
<feature type="binding site" evidence="18">
    <location>
        <begin position="71"/>
        <end position="75"/>
    </location>
    <ligand>
        <name>(6S)-NADPHX</name>
        <dbReference type="ChEBI" id="CHEBI:64076"/>
    </ligand>
</feature>
<dbReference type="GO" id="GO:0046872">
    <property type="term" value="F:metal ion binding"/>
    <property type="evidence" value="ECO:0007669"/>
    <property type="project" value="UniProtKB-UniRule"/>
</dbReference>
<evidence type="ECO:0000256" key="2">
    <source>
        <dbReference type="ARBA" id="ARBA00000909"/>
    </source>
</evidence>
<dbReference type="AlphaFoldDB" id="A0A845QBM4"/>
<dbReference type="InterPro" id="IPR004443">
    <property type="entry name" value="YjeF_N_dom"/>
</dbReference>